<dbReference type="Proteomes" id="UP000043764">
    <property type="component" value="Unassembled WGS sequence"/>
</dbReference>
<name>A0A0H5DH79_9RHOB</name>
<proteinExistence type="predicted"/>
<keyword evidence="2" id="KW-1185">Reference proteome</keyword>
<protein>
    <submittedName>
        <fullName evidence="1">Uncharacterized protein</fullName>
    </submittedName>
</protein>
<accession>A0A0H5DH79</accession>
<dbReference type="EMBL" id="CVRL01000016">
    <property type="protein sequence ID" value="CRL10815.1"/>
    <property type="molecule type" value="Genomic_DNA"/>
</dbReference>
<dbReference type="AlphaFoldDB" id="A0A0H5DH79"/>
<sequence length="289" mass="31119">MKAMKLSWNLLLALLLALSLSINVALFVGGSLYQLASSAFGAVTGVRTVALQHADEVAQLSSEIAEERAARKQLHSELIGATDKLATERAVTRELRAELLDPFSRPVIFRGKRVAVRDAVDATADRISKRAVVTSSREVGSMAGEAIPYVGAAVIIGATALELKDLCETLKDMSELQRAISPETMPSEDEKTVCNQPIPTRDELWETVKRSPKAAWQTARGAIPTLEEIKNFASLEVDWKGAWSTAVDGSNRALEATANRAGSVAATTKSAASELLERFRGSDAVLEEE</sequence>
<evidence type="ECO:0000313" key="1">
    <source>
        <dbReference type="EMBL" id="CRL10815.1"/>
    </source>
</evidence>
<evidence type="ECO:0000313" key="2">
    <source>
        <dbReference type="Proteomes" id="UP000043764"/>
    </source>
</evidence>
<dbReference type="RefSeq" id="WP_131724084.1">
    <property type="nucleotide sequence ID" value="NZ_CVRL01000016.1"/>
</dbReference>
<reference evidence="2" key="1">
    <citation type="submission" date="2015-05" db="EMBL/GenBank/DDBJ databases">
        <authorList>
            <person name="Rodrigo-Torres Lidia"/>
            <person name="Arahal R.David."/>
        </authorList>
    </citation>
    <scope>NUCLEOTIDE SEQUENCE [LARGE SCALE GENOMIC DNA]</scope>
    <source>
        <strain evidence="2">CECT 7321</strain>
    </source>
</reference>
<gene>
    <name evidence="1" type="ORF">NIT7321_01663</name>
</gene>
<organism evidence="1 2">
    <name type="scientific">Phaeobacter italicus</name>
    <dbReference type="NCBI Taxonomy" id="481446"/>
    <lineage>
        <taxon>Bacteria</taxon>
        <taxon>Pseudomonadati</taxon>
        <taxon>Pseudomonadota</taxon>
        <taxon>Alphaproteobacteria</taxon>
        <taxon>Rhodobacterales</taxon>
        <taxon>Roseobacteraceae</taxon>
        <taxon>Phaeobacter</taxon>
    </lineage>
</organism>